<comment type="similarity">
    <text evidence="1">Belongs to the helicase family. DnaB subfamily.</text>
</comment>
<evidence type="ECO:0000256" key="5">
    <source>
        <dbReference type="ARBA" id="ARBA00022801"/>
    </source>
</evidence>
<dbReference type="GO" id="GO:0005829">
    <property type="term" value="C:cytosol"/>
    <property type="evidence" value="ECO:0007669"/>
    <property type="project" value="TreeGrafter"/>
</dbReference>
<dbReference type="AlphaFoldDB" id="A0A0T9KLE2"/>
<evidence type="ECO:0000313" key="14">
    <source>
        <dbReference type="Proteomes" id="UP000045824"/>
    </source>
</evidence>
<dbReference type="SUPFAM" id="SSF52540">
    <property type="entry name" value="P-loop containing nucleoside triphosphate hydrolases"/>
    <property type="match status" value="1"/>
</dbReference>
<organism evidence="13 14">
    <name type="scientific">Yersinia kristensenii</name>
    <dbReference type="NCBI Taxonomy" id="28152"/>
    <lineage>
        <taxon>Bacteria</taxon>
        <taxon>Pseudomonadati</taxon>
        <taxon>Pseudomonadota</taxon>
        <taxon>Gammaproteobacteria</taxon>
        <taxon>Enterobacterales</taxon>
        <taxon>Yersiniaceae</taxon>
        <taxon>Yersinia</taxon>
    </lineage>
</organism>
<evidence type="ECO:0000256" key="10">
    <source>
        <dbReference type="ARBA" id="ARBA00044969"/>
    </source>
</evidence>
<evidence type="ECO:0000256" key="6">
    <source>
        <dbReference type="ARBA" id="ARBA00022806"/>
    </source>
</evidence>
<dbReference type="EC" id="5.6.2.3" evidence="10"/>
<dbReference type="CDD" id="cd00984">
    <property type="entry name" value="DnaB_C"/>
    <property type="match status" value="1"/>
</dbReference>
<dbReference type="InterPro" id="IPR036185">
    <property type="entry name" value="DNA_heli_DnaB-like_N_sf"/>
</dbReference>
<dbReference type="PROSITE" id="PS51199">
    <property type="entry name" value="SF4_HELICASE"/>
    <property type="match status" value="1"/>
</dbReference>
<evidence type="ECO:0000256" key="3">
    <source>
        <dbReference type="ARBA" id="ARBA00022705"/>
    </source>
</evidence>
<keyword evidence="7" id="KW-0067">ATP-binding</keyword>
<dbReference type="SUPFAM" id="SSF48024">
    <property type="entry name" value="N-terminal domain of DnaB helicase"/>
    <property type="match status" value="1"/>
</dbReference>
<reference evidence="13 14" key="1">
    <citation type="submission" date="2015-03" db="EMBL/GenBank/DDBJ databases">
        <authorList>
            <person name="Murphy D."/>
        </authorList>
    </citation>
    <scope>NUCLEOTIDE SEQUENCE [LARGE SCALE GENOMIC DNA]</scope>
    <source>
        <strain evidence="13 14">FCF326</strain>
    </source>
</reference>
<dbReference type="PANTHER" id="PTHR30153">
    <property type="entry name" value="REPLICATIVE DNA HELICASE DNAB"/>
    <property type="match status" value="1"/>
</dbReference>
<proteinExistence type="inferred from homology"/>
<evidence type="ECO:0000313" key="13">
    <source>
        <dbReference type="EMBL" id="CNE10577.1"/>
    </source>
</evidence>
<dbReference type="GO" id="GO:0043139">
    <property type="term" value="F:5'-3' DNA helicase activity"/>
    <property type="evidence" value="ECO:0007669"/>
    <property type="project" value="UniProtKB-EC"/>
</dbReference>
<dbReference type="InterPro" id="IPR007693">
    <property type="entry name" value="DNA_helicase_DnaB-like_N"/>
</dbReference>
<dbReference type="Gene3D" id="3.40.50.300">
    <property type="entry name" value="P-loop containing nucleotide triphosphate hydrolases"/>
    <property type="match status" value="1"/>
</dbReference>
<keyword evidence="5 13" id="KW-0378">Hydrolase</keyword>
<dbReference type="GO" id="GO:0005524">
    <property type="term" value="F:ATP binding"/>
    <property type="evidence" value="ECO:0007669"/>
    <property type="project" value="UniProtKB-KW"/>
</dbReference>
<feature type="domain" description="SF4 helicase" evidence="12">
    <location>
        <begin position="182"/>
        <end position="448"/>
    </location>
</feature>
<dbReference type="GO" id="GO:0003677">
    <property type="term" value="F:DNA binding"/>
    <property type="evidence" value="ECO:0007669"/>
    <property type="project" value="UniProtKB-KW"/>
</dbReference>
<gene>
    <name evidence="13" type="primary">b4052_1</name>
    <name evidence="13" type="ORF">ERS008491_00439</name>
</gene>
<dbReference type="Gene3D" id="1.10.860.10">
    <property type="entry name" value="DNAb Helicase, Chain A"/>
    <property type="match status" value="1"/>
</dbReference>
<dbReference type="GO" id="GO:1990077">
    <property type="term" value="C:primosome complex"/>
    <property type="evidence" value="ECO:0007669"/>
    <property type="project" value="UniProtKB-KW"/>
</dbReference>
<evidence type="ECO:0000256" key="1">
    <source>
        <dbReference type="ARBA" id="ARBA00008428"/>
    </source>
</evidence>
<dbReference type="EMBL" id="CPYI01000001">
    <property type="protein sequence ID" value="CNE10577.1"/>
    <property type="molecule type" value="Genomic_DNA"/>
</dbReference>
<dbReference type="GO" id="GO:0006269">
    <property type="term" value="P:DNA replication, synthesis of primer"/>
    <property type="evidence" value="ECO:0007669"/>
    <property type="project" value="UniProtKB-KW"/>
</dbReference>
<dbReference type="Pfam" id="PF03796">
    <property type="entry name" value="DnaB_C"/>
    <property type="match status" value="1"/>
</dbReference>
<accession>A0A0T9KLE2</accession>
<keyword evidence="2" id="KW-0639">Primosome</keyword>
<dbReference type="InterPro" id="IPR007694">
    <property type="entry name" value="DNA_helicase_DnaB-like_C"/>
</dbReference>
<keyword evidence="6 13" id="KW-0347">Helicase</keyword>
<dbReference type="Pfam" id="PF00772">
    <property type="entry name" value="DnaB"/>
    <property type="match status" value="1"/>
</dbReference>
<dbReference type="InterPro" id="IPR027417">
    <property type="entry name" value="P-loop_NTPase"/>
</dbReference>
<protein>
    <recommendedName>
        <fullName evidence="10">DNA 5'-3' helicase</fullName>
        <ecNumber evidence="10">5.6.2.3</ecNumber>
    </recommendedName>
</protein>
<dbReference type="GO" id="GO:0016887">
    <property type="term" value="F:ATP hydrolysis activity"/>
    <property type="evidence" value="ECO:0007669"/>
    <property type="project" value="RHEA"/>
</dbReference>
<sequence>MTNDFTLPPHHLEAEQAVLGGLMLNTDEDRTQAVISLVKPESFYSRPHQQIYREILALLKAHKPTDLITLSEALEAKNLLEQVGGFGYLGGIGRIPSVANIIAYAHIVREKAILRYTLEKLYKCIELVGANNGIDTEAKLDSVQQMITAVTDHAKTGKRGGLRTANEVISEWVDDVDRRFSDPDGTAGLTLGIESLDRLMAPKQVLRGALVVIGARPKMGKTAAYNKIATHFALNHRLPTLVFSLEMTDRGIIERMVSQEAGVSSDIFYIGANDDSDMARAMAKAGELAESNLMIDSTPGVTLAHIVAECRKVKRQRGDVGLVAVDYLTLMKAEAAERRDIAYGDITTGLKNLAKELNCVVLLLTQLNRKLEERSDKRPWPADSKDTGQIEQDCDIWIGLYRDAVYNKNADESLIEIILRLNREGPSGTAHAQMVNGYIKNISDQDAAKLAQIGQDKDKRYSKGTTHDAF</sequence>
<keyword evidence="8" id="KW-0238">DNA-binding</keyword>
<keyword evidence="9" id="KW-0413">Isomerase</keyword>
<dbReference type="PANTHER" id="PTHR30153:SF2">
    <property type="entry name" value="REPLICATIVE DNA HELICASE"/>
    <property type="match status" value="1"/>
</dbReference>
<evidence type="ECO:0000256" key="7">
    <source>
        <dbReference type="ARBA" id="ARBA00022840"/>
    </source>
</evidence>
<comment type="catalytic activity">
    <reaction evidence="11">
        <text>ATP + H2O = ADP + phosphate + H(+)</text>
        <dbReference type="Rhea" id="RHEA:13065"/>
        <dbReference type="ChEBI" id="CHEBI:15377"/>
        <dbReference type="ChEBI" id="CHEBI:15378"/>
        <dbReference type="ChEBI" id="CHEBI:30616"/>
        <dbReference type="ChEBI" id="CHEBI:43474"/>
        <dbReference type="ChEBI" id="CHEBI:456216"/>
        <dbReference type="EC" id="5.6.2.3"/>
    </reaction>
</comment>
<dbReference type="Proteomes" id="UP000045824">
    <property type="component" value="Unassembled WGS sequence"/>
</dbReference>
<evidence type="ECO:0000256" key="8">
    <source>
        <dbReference type="ARBA" id="ARBA00023125"/>
    </source>
</evidence>
<dbReference type="InterPro" id="IPR016136">
    <property type="entry name" value="DNA_helicase_N/primase_C"/>
</dbReference>
<name>A0A0T9KLE2_YERKR</name>
<evidence type="ECO:0000256" key="11">
    <source>
        <dbReference type="ARBA" id="ARBA00048954"/>
    </source>
</evidence>
<evidence type="ECO:0000256" key="4">
    <source>
        <dbReference type="ARBA" id="ARBA00022741"/>
    </source>
</evidence>
<dbReference type="RefSeq" id="WP_050118239.1">
    <property type="nucleotide sequence ID" value="NZ_CAWMAB010000001.1"/>
</dbReference>
<evidence type="ECO:0000256" key="2">
    <source>
        <dbReference type="ARBA" id="ARBA00022515"/>
    </source>
</evidence>
<evidence type="ECO:0000259" key="12">
    <source>
        <dbReference type="PROSITE" id="PS51199"/>
    </source>
</evidence>
<keyword evidence="4" id="KW-0547">Nucleotide-binding</keyword>
<evidence type="ECO:0000256" key="9">
    <source>
        <dbReference type="ARBA" id="ARBA00023235"/>
    </source>
</evidence>
<keyword evidence="3" id="KW-0235">DNA replication</keyword>